<organism evidence="3 4">
    <name type="scientific">Erythranthe guttata</name>
    <name type="common">Yellow monkey flower</name>
    <name type="synonym">Mimulus guttatus</name>
    <dbReference type="NCBI Taxonomy" id="4155"/>
    <lineage>
        <taxon>Eukaryota</taxon>
        <taxon>Viridiplantae</taxon>
        <taxon>Streptophyta</taxon>
        <taxon>Embryophyta</taxon>
        <taxon>Tracheophyta</taxon>
        <taxon>Spermatophyta</taxon>
        <taxon>Magnoliopsida</taxon>
        <taxon>eudicotyledons</taxon>
        <taxon>Gunneridae</taxon>
        <taxon>Pentapetalae</taxon>
        <taxon>asterids</taxon>
        <taxon>lamiids</taxon>
        <taxon>Lamiales</taxon>
        <taxon>Phrymaceae</taxon>
        <taxon>Erythranthe</taxon>
    </lineage>
</organism>
<dbReference type="InterPro" id="IPR013187">
    <property type="entry name" value="F-box-assoc_dom_typ3"/>
</dbReference>
<evidence type="ECO:0000313" key="4">
    <source>
        <dbReference type="Proteomes" id="UP000030748"/>
    </source>
</evidence>
<protein>
    <submittedName>
        <fullName evidence="3">Uncharacterized protein</fullName>
    </submittedName>
</protein>
<dbReference type="Pfam" id="PF00646">
    <property type="entry name" value="F-box"/>
    <property type="match status" value="1"/>
</dbReference>
<dbReference type="InterPro" id="IPR017451">
    <property type="entry name" value="F-box-assoc_interact_dom"/>
</dbReference>
<dbReference type="InterPro" id="IPR055290">
    <property type="entry name" value="At3g26010-like"/>
</dbReference>
<feature type="domain" description="F-box" evidence="1">
    <location>
        <begin position="22"/>
        <end position="57"/>
    </location>
</feature>
<dbReference type="NCBIfam" id="TIGR01640">
    <property type="entry name" value="F_box_assoc_1"/>
    <property type="match status" value="1"/>
</dbReference>
<keyword evidence="4" id="KW-1185">Reference proteome</keyword>
<dbReference type="PANTHER" id="PTHR35546">
    <property type="entry name" value="F-BOX PROTEIN INTERACTION DOMAIN PROTEIN-RELATED"/>
    <property type="match status" value="1"/>
</dbReference>
<dbReference type="eggNOG" id="ENOG502QQSC">
    <property type="taxonomic scope" value="Eukaryota"/>
</dbReference>
<dbReference type="Pfam" id="PF08268">
    <property type="entry name" value="FBA_3"/>
    <property type="match status" value="1"/>
</dbReference>
<dbReference type="InterPro" id="IPR001810">
    <property type="entry name" value="F-box_dom"/>
</dbReference>
<dbReference type="STRING" id="4155.A0A022R6B4"/>
<evidence type="ECO:0000259" key="2">
    <source>
        <dbReference type="Pfam" id="PF08268"/>
    </source>
</evidence>
<dbReference type="CDD" id="cd22157">
    <property type="entry name" value="F-box_AtFBW1-like"/>
    <property type="match status" value="1"/>
</dbReference>
<dbReference type="InterPro" id="IPR036047">
    <property type="entry name" value="F-box-like_dom_sf"/>
</dbReference>
<evidence type="ECO:0000259" key="1">
    <source>
        <dbReference type="Pfam" id="PF00646"/>
    </source>
</evidence>
<name>A0A022R6B4_ERYGU</name>
<gene>
    <name evidence="3" type="ORF">MIMGU_mgv1a024654mg</name>
</gene>
<evidence type="ECO:0000313" key="3">
    <source>
        <dbReference type="EMBL" id="EYU35218.1"/>
    </source>
</evidence>
<dbReference type="SUPFAM" id="SSF81383">
    <property type="entry name" value="F-box domain"/>
    <property type="match status" value="1"/>
</dbReference>
<accession>A0A022R6B4</accession>
<reference evidence="3 4" key="1">
    <citation type="journal article" date="2013" name="Proc. Natl. Acad. Sci. U.S.A.">
        <title>Fine-scale variation in meiotic recombination in Mimulus inferred from population shotgun sequencing.</title>
        <authorList>
            <person name="Hellsten U."/>
            <person name="Wright K.M."/>
            <person name="Jenkins J."/>
            <person name="Shu S."/>
            <person name="Yuan Y."/>
            <person name="Wessler S.R."/>
            <person name="Schmutz J."/>
            <person name="Willis J.H."/>
            <person name="Rokhsar D.S."/>
        </authorList>
    </citation>
    <scope>NUCLEOTIDE SEQUENCE [LARGE SCALE GENOMIC DNA]</scope>
    <source>
        <strain evidence="4">cv. DUN x IM62</strain>
    </source>
</reference>
<proteinExistence type="predicted"/>
<dbReference type="AlphaFoldDB" id="A0A022R6B4"/>
<dbReference type="Gene3D" id="1.20.1280.50">
    <property type="match status" value="1"/>
</dbReference>
<sequence length="246" mass="28032">MKTNIKAFRRAHSSAQIVNSIDDLLIDIFLRLPIKSLVRFKLVSKRWHSLVTDPQFCLMRSNTNPNPAVGLFLLSPTDSISYDYVSLSINKSGNPPFRKLDFDDEPRGVRILQSCNGLLLCCSNSARDCNKRYYVYNPTTKNFSTLPKLNGVGGISKRMCGMNLAFDPAKSPHYKVVCVRRLRSDSGEYRYQFAVYSSEKGPWRKWGDPYTAGVVFETGVYWNGAIHWISNGTTDSCYFDLERHET</sequence>
<dbReference type="PANTHER" id="PTHR35546:SF134">
    <property type="entry name" value="F-BOX ASSOCIATED DOMAIN-CONTAINING PROTEIN"/>
    <property type="match status" value="1"/>
</dbReference>
<dbReference type="EMBL" id="KI630628">
    <property type="protein sequence ID" value="EYU35218.1"/>
    <property type="molecule type" value="Genomic_DNA"/>
</dbReference>
<feature type="domain" description="F-box associated beta-propeller type 3" evidence="2">
    <location>
        <begin position="107"/>
        <end position="236"/>
    </location>
</feature>
<dbReference type="Proteomes" id="UP000030748">
    <property type="component" value="Unassembled WGS sequence"/>
</dbReference>